<evidence type="ECO:0008006" key="4">
    <source>
        <dbReference type="Google" id="ProtNLM"/>
    </source>
</evidence>
<dbReference type="OrthoDB" id="1444363at2"/>
<gene>
    <name evidence="2" type="ORF">SAMN06265377_3203</name>
</gene>
<sequence>MKTTLLVFSIIAVTVLGACAQNTDTKALLENPESRNEIMSTIAGNHHYMTQFMVAMQQSDHAMQMMQGNEKIRGHMMKDGGMQMIMKDSTMMMNMMQGMMKDGKMMGNMMKMMHEKGMMSEDCVESCKKMIEENELKTIEQGELELSKSQSHGDHH</sequence>
<keyword evidence="1" id="KW-0732">Signal</keyword>
<dbReference type="RefSeq" id="WP_097046815.1">
    <property type="nucleotide sequence ID" value="NZ_OBEH01000005.1"/>
</dbReference>
<evidence type="ECO:0000313" key="2">
    <source>
        <dbReference type="EMBL" id="SNZ01365.1"/>
    </source>
</evidence>
<reference evidence="3" key="1">
    <citation type="submission" date="2017-09" db="EMBL/GenBank/DDBJ databases">
        <authorList>
            <person name="Varghese N."/>
            <person name="Submissions S."/>
        </authorList>
    </citation>
    <scope>NUCLEOTIDE SEQUENCE [LARGE SCALE GENOMIC DNA]</scope>
    <source>
        <strain evidence="3">DSM 25885</strain>
    </source>
</reference>
<dbReference type="AlphaFoldDB" id="A0A285MVZ9"/>
<protein>
    <recommendedName>
        <fullName evidence="4">DUF4175 domain-containing protein</fullName>
    </recommendedName>
</protein>
<evidence type="ECO:0000313" key="3">
    <source>
        <dbReference type="Proteomes" id="UP000219048"/>
    </source>
</evidence>
<proteinExistence type="predicted"/>
<feature type="signal peptide" evidence="1">
    <location>
        <begin position="1"/>
        <end position="20"/>
    </location>
</feature>
<dbReference type="PROSITE" id="PS51257">
    <property type="entry name" value="PROKAR_LIPOPROTEIN"/>
    <property type="match status" value="1"/>
</dbReference>
<keyword evidence="3" id="KW-1185">Reference proteome</keyword>
<dbReference type="EMBL" id="OBEH01000005">
    <property type="protein sequence ID" value="SNZ01365.1"/>
    <property type="molecule type" value="Genomic_DNA"/>
</dbReference>
<accession>A0A285MVZ9</accession>
<name>A0A285MVZ9_9FLAO</name>
<dbReference type="Proteomes" id="UP000219048">
    <property type="component" value="Unassembled WGS sequence"/>
</dbReference>
<feature type="chain" id="PRO_5013171166" description="DUF4175 domain-containing protein" evidence="1">
    <location>
        <begin position="21"/>
        <end position="156"/>
    </location>
</feature>
<organism evidence="2 3">
    <name type="scientific">Flagellimonas pacifica</name>
    <dbReference type="NCBI Taxonomy" id="1247520"/>
    <lineage>
        <taxon>Bacteria</taxon>
        <taxon>Pseudomonadati</taxon>
        <taxon>Bacteroidota</taxon>
        <taxon>Flavobacteriia</taxon>
        <taxon>Flavobacteriales</taxon>
        <taxon>Flavobacteriaceae</taxon>
        <taxon>Flagellimonas</taxon>
    </lineage>
</organism>
<evidence type="ECO:0000256" key="1">
    <source>
        <dbReference type="SAM" id="SignalP"/>
    </source>
</evidence>